<dbReference type="CDD" id="cd03137">
    <property type="entry name" value="GATase1_AraC_1"/>
    <property type="match status" value="1"/>
</dbReference>
<dbReference type="GO" id="GO:0043565">
    <property type="term" value="F:sequence-specific DNA binding"/>
    <property type="evidence" value="ECO:0007669"/>
    <property type="project" value="InterPro"/>
</dbReference>
<keyword evidence="2" id="KW-0804">Transcription</keyword>
<dbReference type="InterPro" id="IPR029062">
    <property type="entry name" value="Class_I_gatase-like"/>
</dbReference>
<dbReference type="InterPro" id="IPR002818">
    <property type="entry name" value="DJ-1/PfpI"/>
</dbReference>
<dbReference type="InterPro" id="IPR018060">
    <property type="entry name" value="HTH_AraC"/>
</dbReference>
<reference evidence="4 5" key="1">
    <citation type="submission" date="2016-01" db="EMBL/GenBank/DDBJ databases">
        <title>Mycobacterium immunogenum strain CD11_6 genome sequencing and assembly.</title>
        <authorList>
            <person name="Kaur G."/>
            <person name="Nair G.R."/>
            <person name="Mayilraj S."/>
        </authorList>
    </citation>
    <scope>NUCLEOTIDE SEQUENCE [LARGE SCALE GENOMIC DNA]</scope>
    <source>
        <strain evidence="4 5">CD11-6</strain>
    </source>
</reference>
<name>A0A179VH46_9MYCO</name>
<dbReference type="PANTHER" id="PTHR43130:SF3">
    <property type="entry name" value="HTH-TYPE TRANSCRIPTIONAL REGULATOR RV1931C"/>
    <property type="match status" value="1"/>
</dbReference>
<dbReference type="PANTHER" id="PTHR43130">
    <property type="entry name" value="ARAC-FAMILY TRANSCRIPTIONAL REGULATOR"/>
    <property type="match status" value="1"/>
</dbReference>
<sequence>MHTVVVLMLEPLIGFDATIPSLILGQAGAERYRVITCGLTAAPVQTTSGYAITPQEGPAVLALADTVIVPGTQYPPSRVRGELAEDLRAAFNTIRPGTRMVSICTGAFVLGAAGLLDGRRATTHWHKAGDFRALYPRVLLDDTVLFVDDGDVLTSAGLASGIDLCLHIVRQDYGTAAANDVARYCLVPPWREGGQAQFIDRPLPECTGDSTAPARDWALANLTEPLTVQQLADHSRMSVRTFNRRFRDETGLSPGDWVRQQRVECARALLESHDLAVDEVARRSGLGSAANLRHHLRRGFGMSPTHYRKTFRGS</sequence>
<evidence type="ECO:0000256" key="1">
    <source>
        <dbReference type="ARBA" id="ARBA00023015"/>
    </source>
</evidence>
<dbReference type="InterPro" id="IPR009057">
    <property type="entry name" value="Homeodomain-like_sf"/>
</dbReference>
<feature type="domain" description="HTH araC/xylS-type" evidence="3">
    <location>
        <begin position="212"/>
        <end position="310"/>
    </location>
</feature>
<dbReference type="Gene3D" id="3.40.50.880">
    <property type="match status" value="1"/>
</dbReference>
<dbReference type="Proteomes" id="UP000186919">
    <property type="component" value="Unassembled WGS sequence"/>
</dbReference>
<gene>
    <name evidence="4" type="ORF">AWB85_02875</name>
</gene>
<dbReference type="EMBL" id="LQYE01000001">
    <property type="protein sequence ID" value="OAT71054.1"/>
    <property type="molecule type" value="Genomic_DNA"/>
</dbReference>
<dbReference type="InterPro" id="IPR052158">
    <property type="entry name" value="INH-QAR"/>
</dbReference>
<keyword evidence="1" id="KW-0805">Transcription regulation</keyword>
<proteinExistence type="predicted"/>
<organism evidence="4 5">
    <name type="scientific">Mycobacteroides immunogenum</name>
    <dbReference type="NCBI Taxonomy" id="83262"/>
    <lineage>
        <taxon>Bacteria</taxon>
        <taxon>Bacillati</taxon>
        <taxon>Actinomycetota</taxon>
        <taxon>Actinomycetes</taxon>
        <taxon>Mycobacteriales</taxon>
        <taxon>Mycobacteriaceae</taxon>
        <taxon>Mycobacteroides</taxon>
    </lineage>
</organism>
<evidence type="ECO:0000313" key="4">
    <source>
        <dbReference type="EMBL" id="OAT71054.1"/>
    </source>
</evidence>
<accession>A0A179VH46</accession>
<dbReference type="PROSITE" id="PS01124">
    <property type="entry name" value="HTH_ARAC_FAMILY_2"/>
    <property type="match status" value="1"/>
</dbReference>
<dbReference type="GO" id="GO:0003700">
    <property type="term" value="F:DNA-binding transcription factor activity"/>
    <property type="evidence" value="ECO:0007669"/>
    <property type="project" value="InterPro"/>
</dbReference>
<protein>
    <submittedName>
        <fullName evidence="4">AraC family transcriptional regulator</fullName>
    </submittedName>
</protein>
<evidence type="ECO:0000313" key="5">
    <source>
        <dbReference type="Proteomes" id="UP000186919"/>
    </source>
</evidence>
<dbReference type="Pfam" id="PF01965">
    <property type="entry name" value="DJ-1_PfpI"/>
    <property type="match status" value="1"/>
</dbReference>
<evidence type="ECO:0000259" key="3">
    <source>
        <dbReference type="PROSITE" id="PS01124"/>
    </source>
</evidence>
<dbReference type="SMART" id="SM00342">
    <property type="entry name" value="HTH_ARAC"/>
    <property type="match status" value="1"/>
</dbReference>
<dbReference type="SUPFAM" id="SSF52317">
    <property type="entry name" value="Class I glutamine amidotransferase-like"/>
    <property type="match status" value="1"/>
</dbReference>
<dbReference type="AlphaFoldDB" id="A0A179VH46"/>
<comment type="caution">
    <text evidence="4">The sequence shown here is derived from an EMBL/GenBank/DDBJ whole genome shotgun (WGS) entry which is preliminary data.</text>
</comment>
<evidence type="ECO:0000256" key="2">
    <source>
        <dbReference type="ARBA" id="ARBA00023163"/>
    </source>
</evidence>
<dbReference type="Gene3D" id="1.10.10.60">
    <property type="entry name" value="Homeodomain-like"/>
    <property type="match status" value="1"/>
</dbReference>
<dbReference type="SUPFAM" id="SSF46689">
    <property type="entry name" value="Homeodomain-like"/>
    <property type="match status" value="2"/>
</dbReference>
<dbReference type="Pfam" id="PF12833">
    <property type="entry name" value="HTH_18"/>
    <property type="match status" value="1"/>
</dbReference>